<gene>
    <name evidence="1" type="ORF">AOA14_17615</name>
</gene>
<reference evidence="1 2" key="2">
    <citation type="journal article" date="2016" name="Genome Announc.">
        <title>Complete Genome Sequence of Sphingopyxis terrae Strain 203-1 (NBRC 111660), a Polyethylene Glycol Degrader.</title>
        <authorList>
            <person name="Ohtsubo Y."/>
            <person name="Nonoyama S."/>
            <person name="Nagata Y."/>
            <person name="Numata M."/>
            <person name="Tsuchikane K."/>
            <person name="Hosoyama A."/>
            <person name="Yamazoe A."/>
            <person name="Tsuda M."/>
            <person name="Fujita N."/>
            <person name="Kawai F."/>
        </authorList>
    </citation>
    <scope>NUCLEOTIDE SEQUENCE [LARGE SCALE GENOMIC DNA]</scope>
    <source>
        <strain evidence="1 2">203-1</strain>
    </source>
</reference>
<dbReference type="Proteomes" id="UP000076234">
    <property type="component" value="Chromosome"/>
</dbReference>
<organism evidence="1 2">
    <name type="scientific">Sphingopyxis terrae subsp. terrae NBRC 15098</name>
    <dbReference type="NCBI Taxonomy" id="1219058"/>
    <lineage>
        <taxon>Bacteria</taxon>
        <taxon>Pseudomonadati</taxon>
        <taxon>Pseudomonadota</taxon>
        <taxon>Alphaproteobacteria</taxon>
        <taxon>Sphingomonadales</taxon>
        <taxon>Sphingomonadaceae</taxon>
        <taxon>Sphingopyxis</taxon>
    </lineage>
</organism>
<accession>A0A142W327</accession>
<dbReference type="KEGG" id="ster:AOA14_17615"/>
<proteinExistence type="predicted"/>
<protein>
    <submittedName>
        <fullName evidence="1">Uncharacterized protein</fullName>
    </submittedName>
</protein>
<evidence type="ECO:0000313" key="2">
    <source>
        <dbReference type="Proteomes" id="UP000076234"/>
    </source>
</evidence>
<dbReference type="AlphaFoldDB" id="A0A142W327"/>
<dbReference type="STRING" id="1219058.AOA14_17615"/>
<sequence length="324" mass="34297">MIAPLALLAPAALAAAGPASCPDDHARTMTLAEAAAAEPGLCVQLEAIAWNGRLYADVGAIYAGVSIAYRGDVPGRPMRGGPARMVFDPASREFVDAGNSGAPRASMPQWLHLTALTARCTGVQCAAEAAPTLDIVGADRVRDRPVERRLRADVAPAAWKLRPLAADSPWTARFAAAADALFPALRSGDPKQWVPLLGGRWLTAADRARVERLLGAQASPFASALRAPAKLQRVILGWDAATLDAGERALVDAGQEAEAIVCWSDRVDAERLWPIAAFDADNRPGRPYACARISYSIRGGEPQWRAFIDQAEGGLAEPQNRGAI</sequence>
<reference evidence="2" key="1">
    <citation type="submission" date="2015-11" db="EMBL/GenBank/DDBJ databases">
        <title>Complete genome sequence of a polyethylene glycol-degrading strain Sphingopyxis terrae strain 203-1 (NBRC 15098).</title>
        <authorList>
            <person name="Yoshiyuki O."/>
            <person name="Shouta N."/>
            <person name="Nagata Y."/>
            <person name="Numata M."/>
            <person name="Tsuchikane K."/>
            <person name="Hosoyama A."/>
            <person name="Yamazoe A."/>
            <person name="Tsuda M."/>
            <person name="Fujita N."/>
            <person name="Kawai F."/>
        </authorList>
    </citation>
    <scope>NUCLEOTIDE SEQUENCE [LARGE SCALE GENOMIC DNA]</scope>
    <source>
        <strain evidence="2">203-1</strain>
    </source>
</reference>
<dbReference type="EMBL" id="CP013342">
    <property type="protein sequence ID" value="AMU96421.1"/>
    <property type="molecule type" value="Genomic_DNA"/>
</dbReference>
<name>A0A142W327_9SPHN</name>
<evidence type="ECO:0000313" key="1">
    <source>
        <dbReference type="EMBL" id="AMU96421.1"/>
    </source>
</evidence>